<feature type="transmembrane region" description="Helical" evidence="4">
    <location>
        <begin position="43"/>
        <end position="63"/>
    </location>
</feature>
<organism evidence="6 7">
    <name type="scientific">Methylophaga lonarensis MPL</name>
    <dbReference type="NCBI Taxonomy" id="1286106"/>
    <lineage>
        <taxon>Bacteria</taxon>
        <taxon>Pseudomonadati</taxon>
        <taxon>Pseudomonadota</taxon>
        <taxon>Gammaproteobacteria</taxon>
        <taxon>Thiotrichales</taxon>
        <taxon>Piscirickettsiaceae</taxon>
        <taxon>Methylophaga</taxon>
    </lineage>
</organism>
<feature type="transmembrane region" description="Helical" evidence="4">
    <location>
        <begin position="100"/>
        <end position="121"/>
    </location>
</feature>
<dbReference type="STRING" id="1286106.MPL1_02423"/>
<evidence type="ECO:0000256" key="1">
    <source>
        <dbReference type="ARBA" id="ARBA00022692"/>
    </source>
</evidence>
<evidence type="ECO:0000313" key="6">
    <source>
        <dbReference type="EMBL" id="EMR13979.1"/>
    </source>
</evidence>
<evidence type="ECO:0000313" key="7">
    <source>
        <dbReference type="Proteomes" id="UP000012019"/>
    </source>
</evidence>
<feature type="transmembrane region" description="Helical" evidence="4">
    <location>
        <begin position="290"/>
        <end position="309"/>
    </location>
</feature>
<feature type="transmembrane region" description="Helical" evidence="4">
    <location>
        <begin position="265"/>
        <end position="284"/>
    </location>
</feature>
<dbReference type="SUPFAM" id="SSF103473">
    <property type="entry name" value="MFS general substrate transporter"/>
    <property type="match status" value="1"/>
</dbReference>
<dbReference type="PROSITE" id="PS50850">
    <property type="entry name" value="MFS"/>
    <property type="match status" value="1"/>
</dbReference>
<feature type="transmembrane region" description="Helical" evidence="4">
    <location>
        <begin position="354"/>
        <end position="373"/>
    </location>
</feature>
<dbReference type="PATRIC" id="fig|1286106.3.peg.487"/>
<dbReference type="InterPro" id="IPR036259">
    <property type="entry name" value="MFS_trans_sf"/>
</dbReference>
<keyword evidence="7" id="KW-1185">Reference proteome</keyword>
<evidence type="ECO:0000256" key="3">
    <source>
        <dbReference type="ARBA" id="ARBA00023136"/>
    </source>
</evidence>
<feature type="transmembrane region" description="Helical" evidence="4">
    <location>
        <begin position="12"/>
        <end position="31"/>
    </location>
</feature>
<feature type="transmembrane region" description="Helical" evidence="4">
    <location>
        <begin position="133"/>
        <end position="154"/>
    </location>
</feature>
<gene>
    <name evidence="6" type="ORF">MPL1_02423</name>
</gene>
<protein>
    <submittedName>
        <fullName evidence="6">MFS-type transporter ycaD</fullName>
    </submittedName>
</protein>
<accession>M7PU37</accession>
<feature type="transmembrane region" description="Helical" evidence="4">
    <location>
        <begin position="330"/>
        <end position="348"/>
    </location>
</feature>
<dbReference type="InterPro" id="IPR047200">
    <property type="entry name" value="MFS_YcaD-like"/>
</dbReference>
<dbReference type="eggNOG" id="COG2814">
    <property type="taxonomic scope" value="Bacteria"/>
</dbReference>
<dbReference type="Proteomes" id="UP000012019">
    <property type="component" value="Unassembled WGS sequence"/>
</dbReference>
<dbReference type="GO" id="GO:0005886">
    <property type="term" value="C:plasma membrane"/>
    <property type="evidence" value="ECO:0007669"/>
    <property type="project" value="TreeGrafter"/>
</dbReference>
<keyword evidence="1 4" id="KW-0812">Transmembrane</keyword>
<dbReference type="AlphaFoldDB" id="M7PU37"/>
<dbReference type="InterPro" id="IPR020846">
    <property type="entry name" value="MFS_dom"/>
</dbReference>
<feature type="transmembrane region" description="Helical" evidence="4">
    <location>
        <begin position="201"/>
        <end position="222"/>
    </location>
</feature>
<dbReference type="GO" id="GO:0022857">
    <property type="term" value="F:transmembrane transporter activity"/>
    <property type="evidence" value="ECO:0007669"/>
    <property type="project" value="InterPro"/>
</dbReference>
<evidence type="ECO:0000256" key="2">
    <source>
        <dbReference type="ARBA" id="ARBA00022989"/>
    </source>
</evidence>
<sequence>MHSLALLRPIQAILWGVALLLLGNGLINTLLTLRGVSEGFSSAVLGLVMSSFFVGFICGTWVSPRLIKRMGHIRTFAFCASLCASAALLHIIFIDAISWMLLRFIYGLAFVTLMTVIESWLNSQSAPHERGRIFAFYMVVNLGALAVAQQMLRLDSPENFLLFALVSILICSALLPVAMTRRAQPTISDHPKSSLKALVRFAPLAVAASAFSGLAMGAFWSMTPIYAAGVGFDTGGIAMIMSVAILGGAALQIPIGRVSDKYDRPAVLIGVLILAAIIAVIIPMAPSENILYGLYFLWGGLAFAIYPLAVAMLIDQLHPDEIVSGSSDMLVLHGIGCVFAPMLAGGLMTLIGGYALQMYIAVVLASLAAFAIYRRRHVIDLVSGNPAHFEPMVQTSDQALNMMFDQSQPDLFDDPDFYGEDERERIIKAFEKSASSDK</sequence>
<feature type="transmembrane region" description="Helical" evidence="4">
    <location>
        <begin position="234"/>
        <end position="253"/>
    </location>
</feature>
<feature type="transmembrane region" description="Helical" evidence="4">
    <location>
        <begin position="160"/>
        <end position="180"/>
    </location>
</feature>
<feature type="transmembrane region" description="Helical" evidence="4">
    <location>
        <begin position="75"/>
        <end position="94"/>
    </location>
</feature>
<keyword evidence="2 4" id="KW-1133">Transmembrane helix</keyword>
<dbReference type="PANTHER" id="PTHR23521">
    <property type="entry name" value="TRANSPORTER MFS SUPERFAMILY"/>
    <property type="match status" value="1"/>
</dbReference>
<name>M7PU37_9GAMM</name>
<dbReference type="EMBL" id="APHR01000010">
    <property type="protein sequence ID" value="EMR13979.1"/>
    <property type="molecule type" value="Genomic_DNA"/>
</dbReference>
<proteinExistence type="predicted"/>
<evidence type="ECO:0000259" key="5">
    <source>
        <dbReference type="PROSITE" id="PS50850"/>
    </source>
</evidence>
<dbReference type="Gene3D" id="1.20.1250.20">
    <property type="entry name" value="MFS general substrate transporter like domains"/>
    <property type="match status" value="2"/>
</dbReference>
<keyword evidence="3 4" id="KW-0472">Membrane</keyword>
<comment type="caution">
    <text evidence="6">The sequence shown here is derived from an EMBL/GenBank/DDBJ whole genome shotgun (WGS) entry which is preliminary data.</text>
</comment>
<dbReference type="InterPro" id="IPR011701">
    <property type="entry name" value="MFS"/>
</dbReference>
<evidence type="ECO:0000256" key="4">
    <source>
        <dbReference type="SAM" id="Phobius"/>
    </source>
</evidence>
<reference evidence="6 7" key="1">
    <citation type="journal article" date="2013" name="Genome Announc.">
        <title>Draft Genome Sequence of Methylophaga lonarensis MPLT, a Haloalkaliphilic (Non-Methane-Utilizing) Methylotroph.</title>
        <authorList>
            <person name="Shetty S.A."/>
            <person name="Marathe N.P."/>
            <person name="Munot H."/>
            <person name="Antony C.P."/>
            <person name="Dhotre D.P."/>
            <person name="Murrell J.C."/>
            <person name="Shouche Y.S."/>
        </authorList>
    </citation>
    <scope>NUCLEOTIDE SEQUENCE [LARGE SCALE GENOMIC DNA]</scope>
    <source>
        <strain evidence="6 7">MPL</strain>
    </source>
</reference>
<dbReference type="Pfam" id="PF07690">
    <property type="entry name" value="MFS_1"/>
    <property type="match status" value="1"/>
</dbReference>
<feature type="domain" description="Major facilitator superfamily (MFS) profile" evidence="5">
    <location>
        <begin position="201"/>
        <end position="438"/>
    </location>
</feature>
<dbReference type="CDD" id="cd17477">
    <property type="entry name" value="MFS_YcaD_like"/>
    <property type="match status" value="1"/>
</dbReference>
<dbReference type="PANTHER" id="PTHR23521:SF3">
    <property type="entry name" value="MFS TRANSPORTER"/>
    <property type="match status" value="1"/>
</dbReference>
<dbReference type="RefSeq" id="WP_009725525.1">
    <property type="nucleotide sequence ID" value="NZ_APHR01000010.1"/>
</dbReference>